<keyword evidence="1" id="KW-0472">Membrane</keyword>
<dbReference type="GeneID" id="9061555"/>
<gene>
    <name evidence="2" type="ORF">Pmar_PMAR015346</name>
</gene>
<sequence length="141" mass="16448">MPRKAWDWSRRNKRWIIGGVAVGAVAVYWLRPYYQQFRELQSIVSEANRIMEEGGEGKPGEPKISKRQREHHARVMAMANNLILTGDSIDRLRVWLQQAYEEDIDRNIPRKLKALKGPGMAEEKQRLFTELQKLCTSRDAL</sequence>
<accession>C5KLC8</accession>
<protein>
    <submittedName>
        <fullName evidence="2">Uncharacterized protein</fullName>
    </submittedName>
</protein>
<dbReference type="AlphaFoldDB" id="C5KLC8"/>
<dbReference type="OrthoDB" id="10404667at2759"/>
<evidence type="ECO:0000256" key="1">
    <source>
        <dbReference type="SAM" id="Phobius"/>
    </source>
</evidence>
<proteinExistence type="predicted"/>
<dbReference type="InParanoid" id="C5KLC8"/>
<keyword evidence="3" id="KW-1185">Reference proteome</keyword>
<dbReference type="Proteomes" id="UP000007800">
    <property type="component" value="Unassembled WGS sequence"/>
</dbReference>
<organism evidence="3">
    <name type="scientific">Perkinsus marinus (strain ATCC 50983 / TXsc)</name>
    <dbReference type="NCBI Taxonomy" id="423536"/>
    <lineage>
        <taxon>Eukaryota</taxon>
        <taxon>Sar</taxon>
        <taxon>Alveolata</taxon>
        <taxon>Perkinsozoa</taxon>
        <taxon>Perkinsea</taxon>
        <taxon>Perkinsida</taxon>
        <taxon>Perkinsidae</taxon>
        <taxon>Perkinsus</taxon>
    </lineage>
</organism>
<keyword evidence="1" id="KW-1133">Transmembrane helix</keyword>
<name>C5KLC8_PERM5</name>
<dbReference type="OMA" id="VMAMANN"/>
<feature type="transmembrane region" description="Helical" evidence="1">
    <location>
        <begin position="12"/>
        <end position="30"/>
    </location>
</feature>
<reference evidence="2 3" key="1">
    <citation type="submission" date="2008-07" db="EMBL/GenBank/DDBJ databases">
        <authorList>
            <person name="El-Sayed N."/>
            <person name="Caler E."/>
            <person name="Inman J."/>
            <person name="Amedeo P."/>
            <person name="Hass B."/>
            <person name="Wortman J."/>
        </authorList>
    </citation>
    <scope>NUCLEOTIDE SEQUENCE [LARGE SCALE GENOMIC DNA]</scope>
    <source>
        <strain evidence="3">ATCC 50983 / TXsc</strain>
    </source>
</reference>
<dbReference type="EMBL" id="GG673921">
    <property type="protein sequence ID" value="EER14801.1"/>
    <property type="molecule type" value="Genomic_DNA"/>
</dbReference>
<keyword evidence="1" id="KW-0812">Transmembrane</keyword>
<dbReference type="RefSeq" id="XP_002783005.1">
    <property type="nucleotide sequence ID" value="XM_002782959.1"/>
</dbReference>
<evidence type="ECO:0000313" key="2">
    <source>
        <dbReference type="EMBL" id="EER14801.1"/>
    </source>
</evidence>
<evidence type="ECO:0000313" key="3">
    <source>
        <dbReference type="Proteomes" id="UP000007800"/>
    </source>
</evidence>